<evidence type="ECO:0000313" key="2">
    <source>
        <dbReference type="EMBL" id="SUY29346.1"/>
    </source>
</evidence>
<protein>
    <submittedName>
        <fullName evidence="2">Phenylacetate-coenzyme A ligase</fullName>
        <ecNumber evidence="2">6.2.1.30</ecNumber>
    </submittedName>
</protein>
<evidence type="ECO:0000259" key="1">
    <source>
        <dbReference type="Pfam" id="PF00501"/>
    </source>
</evidence>
<dbReference type="AlphaFoldDB" id="A0A381IM59"/>
<dbReference type="EMBL" id="UFSM01000004">
    <property type="protein sequence ID" value="SUY29346.1"/>
    <property type="molecule type" value="Genomic_DNA"/>
</dbReference>
<feature type="domain" description="AMP-dependent synthetase/ligase" evidence="1">
    <location>
        <begin position="124"/>
        <end position="277"/>
    </location>
</feature>
<dbReference type="EC" id="6.2.1.30" evidence="2"/>
<reference evidence="2 3" key="1">
    <citation type="submission" date="2018-06" db="EMBL/GenBank/DDBJ databases">
        <authorList>
            <consortium name="Pathogen Informatics"/>
            <person name="Doyle S."/>
        </authorList>
    </citation>
    <scope>NUCLEOTIDE SEQUENCE [LARGE SCALE GENOMIC DNA]</scope>
    <source>
        <strain evidence="2 3">NCTC10684</strain>
    </source>
</reference>
<accession>A0A381IM59</accession>
<dbReference type="InterPro" id="IPR042099">
    <property type="entry name" value="ANL_N_sf"/>
</dbReference>
<dbReference type="SUPFAM" id="SSF56801">
    <property type="entry name" value="Acetyl-CoA synthetase-like"/>
    <property type="match status" value="1"/>
</dbReference>
<dbReference type="Gene3D" id="3.40.50.12780">
    <property type="entry name" value="N-terminal domain of ligase-like"/>
    <property type="match status" value="1"/>
</dbReference>
<evidence type="ECO:0000313" key="3">
    <source>
        <dbReference type="Proteomes" id="UP000254701"/>
    </source>
</evidence>
<name>A0A381IM59_AMIAI</name>
<dbReference type="PANTHER" id="PTHR43845:SF1">
    <property type="entry name" value="BLR5969 PROTEIN"/>
    <property type="match status" value="1"/>
</dbReference>
<dbReference type="InterPro" id="IPR045851">
    <property type="entry name" value="AMP-bd_C_sf"/>
</dbReference>
<gene>
    <name evidence="2" type="primary">paaK</name>
    <name evidence="2" type="ORF">NCTC10684_05579</name>
</gene>
<proteinExistence type="predicted"/>
<dbReference type="OrthoDB" id="580775at2"/>
<organism evidence="2 3">
    <name type="scientific">Aminobacter aminovorans</name>
    <name type="common">Chelatobacter heintzii</name>
    <dbReference type="NCBI Taxonomy" id="83263"/>
    <lineage>
        <taxon>Bacteria</taxon>
        <taxon>Pseudomonadati</taxon>
        <taxon>Pseudomonadota</taxon>
        <taxon>Alphaproteobacteria</taxon>
        <taxon>Hyphomicrobiales</taxon>
        <taxon>Phyllobacteriaceae</taxon>
        <taxon>Aminobacter</taxon>
    </lineage>
</organism>
<dbReference type="InterPro" id="IPR000873">
    <property type="entry name" value="AMP-dep_synth/lig_dom"/>
</dbReference>
<keyword evidence="2" id="KW-0436">Ligase</keyword>
<dbReference type="Gene3D" id="3.30.300.30">
    <property type="match status" value="1"/>
</dbReference>
<sequence>MVTNAHYDAGETQDPAAREAALFARLRSLLEGALHATPALRQQLEAVALDGLVDRAALQQVPVIRKSELLVLQAENPPFAGLTPTRPGALKRLLVSPGPIFDPEGRGDDWWGSARALFASGMRREDVVHNAFSYHLTPGGHMMEAGAHALGCAVIPAGVGNTEQQVEAITVLKPTGYIGTPDFLKILLDRMTASGTASPFRHALVSGAAFPASLQQEIASAGIDAYQAYATAELGVAAYETTARSGLVVNEGLIVEIVRPGTGEAVAHGEVGEVVVTRLSPEYPLLRFGTGDLSRVLPGPSACGRTNMRLAGWMGRADQRTKVKGMFVDPAQIAAISRKFPALGRLRLVVSREAEQDVMLLKAEASSTGGELQAELEAALQAATKMRGGVEIVAPGVLPNDGKVIADERPVE</sequence>
<dbReference type="Pfam" id="PF00501">
    <property type="entry name" value="AMP-binding"/>
    <property type="match status" value="1"/>
</dbReference>
<dbReference type="GO" id="GO:0047475">
    <property type="term" value="F:phenylacetate-CoA ligase activity"/>
    <property type="evidence" value="ECO:0007669"/>
    <property type="project" value="UniProtKB-EC"/>
</dbReference>
<dbReference type="Proteomes" id="UP000254701">
    <property type="component" value="Unassembled WGS sequence"/>
</dbReference>
<dbReference type="PANTHER" id="PTHR43845">
    <property type="entry name" value="BLR5969 PROTEIN"/>
    <property type="match status" value="1"/>
</dbReference>